<dbReference type="OMA" id="PLINCHN"/>
<dbReference type="Pfam" id="PF20946">
    <property type="entry name" value="Ctf4_C"/>
    <property type="match status" value="1"/>
</dbReference>
<evidence type="ECO:0000256" key="2">
    <source>
        <dbReference type="ARBA" id="ARBA00022574"/>
    </source>
</evidence>
<feature type="region of interest" description="Disordered" evidence="5">
    <location>
        <begin position="164"/>
        <end position="245"/>
    </location>
</feature>
<evidence type="ECO:0000313" key="9">
    <source>
        <dbReference type="Proteomes" id="UP000001996"/>
    </source>
</evidence>
<dbReference type="GO" id="GO:0043596">
    <property type="term" value="C:nuclear replication fork"/>
    <property type="evidence" value="ECO:0007669"/>
    <property type="project" value="TreeGrafter"/>
</dbReference>
<evidence type="ECO:0000259" key="7">
    <source>
        <dbReference type="Pfam" id="PF20946"/>
    </source>
</evidence>
<dbReference type="InParanoid" id="A5DTC7"/>
<sequence length="683" mass="76922">MSRIVDFSLQGNHLAILTLNDYKVYNFITGKTIKEDDFEFNYEGLPLNIEWRNKTDLLIGSTHGDVLVLRSAIPNNENGAQGVAQLFVDDMEDDDDDDDDHDDDDDDIDDDDGELGNKKRAKMAATQANGYNTNNNVDGDGDGDDVGNNQNEIDELLSKAEARQNNHHKRLREGNLKTNGKVHGFDGDNNNNNDDDDDDGNKLDDDFDDSILDNENYYRPVTEGYVNGYKKRRSGTPTYDQQQQKQHRVGFYEAASKIVPYSPGSTPFLNKGETVDRRYLAMNNVGYAWIVVNKELGTSNSITVSFFDRSLNSEYHFTVDQRFDLASLNHKCILLGDSSKGLVYYKSHNDAGSSDAWERVIPLVKDEYITSICVTNHPNFNTIVVGTNVGYLRFFNQFGVCLNIIKTNPVVALSAASTTSNIFMVNQNAANVYSYSIIDIDQDNKFIQHNGVIPIKDRANRQLIKGLFFNEYNDPCIVGGADNTLLILQAWREPGNARWVPLINCHNVITEYGSNENKKNWSCWPLGLVNDSLNCLILKNGQFPGFPLPLPVEIEIEIPTKLSHDEDSAEEEFLRSLTLGKLLNDTLTNRDEDDQDPGQEEEEDALMDKLNQYSLLFDKSLLKMFGEACKELKLNKAFSIAKLIKNDKALLAASKISERMEYLSLAAKIGQLREQLLIELDSD</sequence>
<evidence type="ECO:0000256" key="3">
    <source>
        <dbReference type="ARBA" id="ARBA00022737"/>
    </source>
</evidence>
<evidence type="ECO:0000256" key="4">
    <source>
        <dbReference type="ARBA" id="ARBA00023242"/>
    </source>
</evidence>
<dbReference type="OrthoDB" id="427368at2759"/>
<keyword evidence="2" id="KW-0853">WD repeat</keyword>
<dbReference type="GO" id="GO:0006261">
    <property type="term" value="P:DNA-templated DNA replication"/>
    <property type="evidence" value="ECO:0007669"/>
    <property type="project" value="TreeGrafter"/>
</dbReference>
<name>A5DTC7_LODEL</name>
<keyword evidence="4" id="KW-0539">Nucleus</keyword>
<comment type="subcellular location">
    <subcellularLocation>
        <location evidence="1">Nucleus</location>
    </subcellularLocation>
</comment>
<dbReference type="HOGENOM" id="CLU_004219_2_0_1"/>
<keyword evidence="3" id="KW-0677">Repeat</keyword>
<organism evidence="8 9">
    <name type="scientific">Lodderomyces elongisporus (strain ATCC 11503 / CBS 2605 / JCM 1781 / NBRC 1676 / NRRL YB-4239)</name>
    <name type="common">Yeast</name>
    <name type="synonym">Saccharomyces elongisporus</name>
    <dbReference type="NCBI Taxonomy" id="379508"/>
    <lineage>
        <taxon>Eukaryota</taxon>
        <taxon>Fungi</taxon>
        <taxon>Dikarya</taxon>
        <taxon>Ascomycota</taxon>
        <taxon>Saccharomycotina</taxon>
        <taxon>Pichiomycetes</taxon>
        <taxon>Debaryomycetaceae</taxon>
        <taxon>Candida/Lodderomyces clade</taxon>
        <taxon>Lodderomyces</taxon>
    </lineage>
</organism>
<dbReference type="PANTHER" id="PTHR19932">
    <property type="entry name" value="WD REPEAT AND HMG-BOX DNA BINDING PROTEIN"/>
    <property type="match status" value="1"/>
</dbReference>
<dbReference type="Proteomes" id="UP000001996">
    <property type="component" value="Unassembled WGS sequence"/>
</dbReference>
<feature type="domain" description="WDHD1/CFT4 second beta-propeller" evidence="6">
    <location>
        <begin position="260"/>
        <end position="559"/>
    </location>
</feature>
<evidence type="ECO:0000259" key="6">
    <source>
        <dbReference type="Pfam" id="PF12341"/>
    </source>
</evidence>
<dbReference type="KEGG" id="lel:PVL30_000595"/>
<evidence type="ECO:0000313" key="8">
    <source>
        <dbReference type="EMBL" id="EDK42435.1"/>
    </source>
</evidence>
<feature type="compositionally biased region" description="Low complexity" evidence="5">
    <location>
        <begin position="129"/>
        <end position="138"/>
    </location>
</feature>
<dbReference type="GO" id="GO:0006281">
    <property type="term" value="P:DNA repair"/>
    <property type="evidence" value="ECO:0007669"/>
    <property type="project" value="TreeGrafter"/>
</dbReference>
<dbReference type="GO" id="GO:0000278">
    <property type="term" value="P:mitotic cell cycle"/>
    <property type="evidence" value="ECO:0007669"/>
    <property type="project" value="TreeGrafter"/>
</dbReference>
<dbReference type="PANTHER" id="PTHR19932:SF10">
    <property type="entry name" value="WD REPEAT AND HMG-BOX DNA-BINDING PROTEIN 1"/>
    <property type="match status" value="1"/>
</dbReference>
<evidence type="ECO:0000256" key="1">
    <source>
        <dbReference type="ARBA" id="ARBA00004123"/>
    </source>
</evidence>
<feature type="compositionally biased region" description="Acidic residues" evidence="5">
    <location>
        <begin position="193"/>
        <end position="212"/>
    </location>
</feature>
<evidence type="ECO:0000256" key="5">
    <source>
        <dbReference type="SAM" id="MobiDB-lite"/>
    </source>
</evidence>
<dbReference type="InterPro" id="IPR048591">
    <property type="entry name" value="WDHD1/CFT4_hel"/>
</dbReference>
<dbReference type="AlphaFoldDB" id="A5DTC7"/>
<reference evidence="8 9" key="1">
    <citation type="journal article" date="2009" name="Nature">
        <title>Evolution of pathogenicity and sexual reproduction in eight Candida genomes.</title>
        <authorList>
            <person name="Butler G."/>
            <person name="Rasmussen M.D."/>
            <person name="Lin M.F."/>
            <person name="Santos M.A."/>
            <person name="Sakthikumar S."/>
            <person name="Munro C.A."/>
            <person name="Rheinbay E."/>
            <person name="Grabherr M."/>
            <person name="Forche A."/>
            <person name="Reedy J.L."/>
            <person name="Agrafioti I."/>
            <person name="Arnaud M.B."/>
            <person name="Bates S."/>
            <person name="Brown A.J."/>
            <person name="Brunke S."/>
            <person name="Costanzo M.C."/>
            <person name="Fitzpatrick D.A."/>
            <person name="de Groot P.W."/>
            <person name="Harris D."/>
            <person name="Hoyer L.L."/>
            <person name="Hube B."/>
            <person name="Klis F.M."/>
            <person name="Kodira C."/>
            <person name="Lennard N."/>
            <person name="Logue M.E."/>
            <person name="Martin R."/>
            <person name="Neiman A.M."/>
            <person name="Nikolaou E."/>
            <person name="Quail M.A."/>
            <person name="Quinn J."/>
            <person name="Santos M.C."/>
            <person name="Schmitzberger F.F."/>
            <person name="Sherlock G."/>
            <person name="Shah P."/>
            <person name="Silverstein K.A."/>
            <person name="Skrzypek M.S."/>
            <person name="Soll D."/>
            <person name="Staggs R."/>
            <person name="Stansfield I."/>
            <person name="Stumpf M.P."/>
            <person name="Sudbery P.E."/>
            <person name="Srikantha T."/>
            <person name="Zeng Q."/>
            <person name="Berman J."/>
            <person name="Berriman M."/>
            <person name="Heitman J."/>
            <person name="Gow N.A."/>
            <person name="Lorenz M.C."/>
            <person name="Birren B.W."/>
            <person name="Kellis M."/>
            <person name="Cuomo C.A."/>
        </authorList>
    </citation>
    <scope>NUCLEOTIDE SEQUENCE [LARGE SCALE GENOMIC DNA]</scope>
    <source>
        <strain evidence="9">ATCC 11503 / BCRC 21390 / CBS 2605 / JCM 1781 / NBRC 1676 / NRRL YB-4239</strain>
    </source>
</reference>
<dbReference type="FunCoup" id="A5DTC7">
    <property type="interactions" value="351"/>
</dbReference>
<protein>
    <submittedName>
        <fullName evidence="8">Uncharacterized protein</fullName>
    </submittedName>
</protein>
<dbReference type="VEuPathDB" id="FungiDB:LELG_00613"/>
<dbReference type="Pfam" id="PF12341">
    <property type="entry name" value="Mcl1_mid"/>
    <property type="match status" value="1"/>
</dbReference>
<dbReference type="InterPro" id="IPR022100">
    <property type="entry name" value="WDHD1/CFT4_beta-prop_2nd"/>
</dbReference>
<dbReference type="eggNOG" id="KOG1274">
    <property type="taxonomic scope" value="Eukaryota"/>
</dbReference>
<keyword evidence="9" id="KW-1185">Reference proteome</keyword>
<gene>
    <name evidence="8" type="ORF">LELG_00613</name>
</gene>
<dbReference type="EMBL" id="CH981524">
    <property type="protein sequence ID" value="EDK42435.1"/>
    <property type="molecule type" value="Genomic_DNA"/>
</dbReference>
<dbReference type="GO" id="GO:0003682">
    <property type="term" value="F:chromatin binding"/>
    <property type="evidence" value="ECO:0007669"/>
    <property type="project" value="TreeGrafter"/>
</dbReference>
<feature type="region of interest" description="Disordered" evidence="5">
    <location>
        <begin position="91"/>
        <end position="150"/>
    </location>
</feature>
<accession>A5DTC7</accession>
<proteinExistence type="predicted"/>
<feature type="domain" description="WDHD1/CFT4 helical bundle" evidence="7">
    <location>
        <begin position="568"/>
        <end position="676"/>
    </location>
</feature>
<dbReference type="GeneID" id="5234836"/>
<feature type="compositionally biased region" description="Polar residues" evidence="5">
    <location>
        <begin position="235"/>
        <end position="244"/>
    </location>
</feature>
<feature type="compositionally biased region" description="Acidic residues" evidence="5">
    <location>
        <begin position="91"/>
        <end position="114"/>
    </location>
</feature>
<dbReference type="STRING" id="379508.A5DTC7"/>